<keyword evidence="1" id="KW-1133">Transmembrane helix</keyword>
<proteinExistence type="predicted"/>
<name>X0SEP8_9ZZZZ</name>
<evidence type="ECO:0000256" key="1">
    <source>
        <dbReference type="SAM" id="Phobius"/>
    </source>
</evidence>
<keyword evidence="1" id="KW-0472">Membrane</keyword>
<dbReference type="InterPro" id="IPR025480">
    <property type="entry name" value="DUF4330"/>
</dbReference>
<feature type="transmembrane region" description="Helical" evidence="1">
    <location>
        <begin position="12"/>
        <end position="30"/>
    </location>
</feature>
<gene>
    <name evidence="2" type="ORF">S01H1_08166</name>
</gene>
<comment type="caution">
    <text evidence="2">The sequence shown here is derived from an EMBL/GenBank/DDBJ whole genome shotgun (WGS) entry which is preliminary data.</text>
</comment>
<feature type="non-terminal residue" evidence="2">
    <location>
        <position position="31"/>
    </location>
</feature>
<sequence length="31" mass="3326">MKIIDKKGKIFGIINIIDLSVILVMIAGAVV</sequence>
<organism evidence="2">
    <name type="scientific">marine sediment metagenome</name>
    <dbReference type="NCBI Taxonomy" id="412755"/>
    <lineage>
        <taxon>unclassified sequences</taxon>
        <taxon>metagenomes</taxon>
        <taxon>ecological metagenomes</taxon>
    </lineage>
</organism>
<protein>
    <submittedName>
        <fullName evidence="2">Uncharacterized protein</fullName>
    </submittedName>
</protein>
<dbReference type="EMBL" id="BARS01004190">
    <property type="protein sequence ID" value="GAF74387.1"/>
    <property type="molecule type" value="Genomic_DNA"/>
</dbReference>
<dbReference type="AlphaFoldDB" id="X0SEP8"/>
<keyword evidence="1" id="KW-0812">Transmembrane</keyword>
<accession>X0SEP8</accession>
<evidence type="ECO:0000313" key="2">
    <source>
        <dbReference type="EMBL" id="GAF74387.1"/>
    </source>
</evidence>
<reference evidence="2" key="1">
    <citation type="journal article" date="2014" name="Front. Microbiol.">
        <title>High frequency of phylogenetically diverse reductive dehalogenase-homologous genes in deep subseafloor sedimentary metagenomes.</title>
        <authorList>
            <person name="Kawai M."/>
            <person name="Futagami T."/>
            <person name="Toyoda A."/>
            <person name="Takaki Y."/>
            <person name="Nishi S."/>
            <person name="Hori S."/>
            <person name="Arai W."/>
            <person name="Tsubouchi T."/>
            <person name="Morono Y."/>
            <person name="Uchiyama I."/>
            <person name="Ito T."/>
            <person name="Fujiyama A."/>
            <person name="Inagaki F."/>
            <person name="Takami H."/>
        </authorList>
    </citation>
    <scope>NUCLEOTIDE SEQUENCE</scope>
    <source>
        <strain evidence="2">Expedition CK06-06</strain>
    </source>
</reference>
<dbReference type="Pfam" id="PF14221">
    <property type="entry name" value="DUF4330"/>
    <property type="match status" value="1"/>
</dbReference>